<sequence length="342" mass="38468">MKKHLNTLFVTTQGAYLAKDGETVAVRIEGETVLRVPVHTLDSLVCFGNVGCSPFLMGMCGERQVGLSFLSENGRFLARVQGPTSGNVLLRREQYRRADDPQFSATMAASCVLGKIANCRTVLLRALRDHSEKIEQQVMQEAIDRLGAAIKRLQSGLNLDSVRGVEGDAARVYFGVFDHLIVRDKDHFSMRQRSRRPPLDRVNCLLSFLYTLVLNDLRSAVEAVGLDPAVGYLHRDRPGRAGLALDLMEEFRPMADRLAVSLVNLGQLRRDDFVVSDGGAVRMSDEARKTLLVAYQKRKQEEMVHPFLEEKMTLGLFFHIQALLFARYLRGELDGYPPMIWK</sequence>
<dbReference type="HAMAP" id="MF_01470">
    <property type="entry name" value="Cas1"/>
    <property type="match status" value="1"/>
</dbReference>
<dbReference type="PANTHER" id="PTHR34353">
    <property type="entry name" value="CRISPR-ASSOCIATED ENDONUCLEASE CAS1 1"/>
    <property type="match status" value="1"/>
</dbReference>
<dbReference type="NCBIfam" id="TIGR00287">
    <property type="entry name" value="cas1"/>
    <property type="match status" value="1"/>
</dbReference>
<keyword evidence="12" id="KW-1185">Reference proteome</keyword>
<dbReference type="Gene3D" id="3.100.10.20">
    <property type="entry name" value="CRISPR-associated endonuclease Cas1, N-terminal domain"/>
    <property type="match status" value="1"/>
</dbReference>
<dbReference type="InterPro" id="IPR019856">
    <property type="entry name" value="CRISPR-assoc_Cas1_DVULG"/>
</dbReference>
<dbReference type="InterPro" id="IPR042211">
    <property type="entry name" value="CRISPR-assoc_Cas1_N"/>
</dbReference>
<evidence type="ECO:0000256" key="1">
    <source>
        <dbReference type="ARBA" id="ARBA00022722"/>
    </source>
</evidence>
<evidence type="ECO:0000256" key="7">
    <source>
        <dbReference type="ARBA" id="ARBA00023125"/>
    </source>
</evidence>
<dbReference type="InterPro" id="IPR042206">
    <property type="entry name" value="CRISPR-assoc_Cas1_C"/>
</dbReference>
<keyword evidence="2 10" id="KW-0479">Metal-binding</keyword>
<dbReference type="EC" id="3.1.-.-" evidence="10"/>
<evidence type="ECO:0000256" key="5">
    <source>
        <dbReference type="ARBA" id="ARBA00022842"/>
    </source>
</evidence>
<evidence type="ECO:0000256" key="10">
    <source>
        <dbReference type="HAMAP-Rule" id="MF_01470"/>
    </source>
</evidence>
<feature type="binding site" evidence="10">
    <location>
        <position position="166"/>
    </location>
    <ligand>
        <name>Mn(2+)</name>
        <dbReference type="ChEBI" id="CHEBI:29035"/>
    </ligand>
</feature>
<reference evidence="11 12" key="1">
    <citation type="submission" date="2022-01" db="EMBL/GenBank/DDBJ databases">
        <title>Desulfofustis limnae sp. nov., a novel mesophilic sulfate-reducing bacterium isolated from marsh soil.</title>
        <authorList>
            <person name="Watanabe M."/>
            <person name="Takahashi A."/>
            <person name="Kojima H."/>
            <person name="Fukui M."/>
        </authorList>
    </citation>
    <scope>NUCLEOTIDE SEQUENCE [LARGE SCALE GENOMIC DNA]</scope>
    <source>
        <strain evidence="11 12">PPLL</strain>
    </source>
</reference>
<dbReference type="PANTHER" id="PTHR34353:SF2">
    <property type="entry name" value="CRISPR-ASSOCIATED ENDONUCLEASE CAS1 1"/>
    <property type="match status" value="1"/>
</dbReference>
<dbReference type="InterPro" id="IPR002729">
    <property type="entry name" value="CRISPR-assoc_Cas1"/>
</dbReference>
<keyword evidence="7 10" id="KW-0238">DNA-binding</keyword>
<evidence type="ECO:0000256" key="2">
    <source>
        <dbReference type="ARBA" id="ARBA00022723"/>
    </source>
</evidence>
<evidence type="ECO:0000256" key="3">
    <source>
        <dbReference type="ARBA" id="ARBA00022759"/>
    </source>
</evidence>
<name>A0ABN6M6U5_9BACT</name>
<organism evidence="11 12">
    <name type="scientific">Desulfofustis limnaeus</name>
    <dbReference type="NCBI Taxonomy" id="2740163"/>
    <lineage>
        <taxon>Bacteria</taxon>
        <taxon>Pseudomonadati</taxon>
        <taxon>Thermodesulfobacteriota</taxon>
        <taxon>Desulfobulbia</taxon>
        <taxon>Desulfobulbales</taxon>
        <taxon>Desulfocapsaceae</taxon>
        <taxon>Desulfofustis</taxon>
    </lineage>
</organism>
<comment type="subunit">
    <text evidence="9 10">Homodimer, forms a heterotetramer with a Cas2 homodimer.</text>
</comment>
<comment type="cofactor">
    <cofactor evidence="10">
        <name>Mg(2+)</name>
        <dbReference type="ChEBI" id="CHEBI:18420"/>
    </cofactor>
    <cofactor evidence="10">
        <name>Mn(2+)</name>
        <dbReference type="ChEBI" id="CHEBI:29035"/>
    </cofactor>
</comment>
<dbReference type="GO" id="GO:0004519">
    <property type="term" value="F:endonuclease activity"/>
    <property type="evidence" value="ECO:0007669"/>
    <property type="project" value="UniProtKB-KW"/>
</dbReference>
<evidence type="ECO:0000313" key="11">
    <source>
        <dbReference type="EMBL" id="BDD88552.1"/>
    </source>
</evidence>
<comment type="similarity">
    <text evidence="10">Belongs to the CRISPR-associated endonuclease Cas1 family.</text>
</comment>
<accession>A0ABN6M6U5</accession>
<feature type="binding site" evidence="10">
    <location>
        <position position="234"/>
    </location>
    <ligand>
        <name>Mn(2+)</name>
        <dbReference type="ChEBI" id="CHEBI:29035"/>
    </ligand>
</feature>
<proteinExistence type="inferred from homology"/>
<dbReference type="EMBL" id="AP025516">
    <property type="protein sequence ID" value="BDD88552.1"/>
    <property type="molecule type" value="Genomic_DNA"/>
</dbReference>
<evidence type="ECO:0000256" key="4">
    <source>
        <dbReference type="ARBA" id="ARBA00022801"/>
    </source>
</evidence>
<evidence type="ECO:0000256" key="6">
    <source>
        <dbReference type="ARBA" id="ARBA00023118"/>
    </source>
</evidence>
<evidence type="ECO:0000256" key="9">
    <source>
        <dbReference type="ARBA" id="ARBA00038592"/>
    </source>
</evidence>
<dbReference type="NCBIfam" id="TIGR03640">
    <property type="entry name" value="cas1_DVULG"/>
    <property type="match status" value="1"/>
</dbReference>
<keyword evidence="1 10" id="KW-0540">Nuclease</keyword>
<keyword evidence="6 10" id="KW-0051">Antiviral defense</keyword>
<keyword evidence="5 10" id="KW-0460">Magnesium</keyword>
<dbReference type="CDD" id="cd09721">
    <property type="entry name" value="Cas1_I-C"/>
    <property type="match status" value="1"/>
</dbReference>
<protein>
    <recommendedName>
        <fullName evidence="10">CRISPR-associated endonuclease Cas1</fullName>
        <ecNumber evidence="10">3.1.-.-</ecNumber>
    </recommendedName>
</protein>
<keyword evidence="4 10" id="KW-0378">Hydrolase</keyword>
<dbReference type="InterPro" id="IPR050646">
    <property type="entry name" value="Cas1"/>
</dbReference>
<keyword evidence="3 10" id="KW-0255">Endonuclease</keyword>
<evidence type="ECO:0000313" key="12">
    <source>
        <dbReference type="Proteomes" id="UP000830055"/>
    </source>
</evidence>
<keyword evidence="8 10" id="KW-0464">Manganese</keyword>
<comment type="function">
    <text evidence="10">CRISPR (clustered regularly interspaced short palindromic repeat), is an adaptive immune system that provides protection against mobile genetic elements (viruses, transposable elements and conjugative plasmids). CRISPR clusters contain spacers, sequences complementary to antecedent mobile elements, and target invading nucleic acids. CRISPR clusters are transcribed and processed into CRISPR RNA (crRNA). Acts as a dsDNA endonuclease. Involved in the integration of spacer DNA into the CRISPR cassette.</text>
</comment>
<dbReference type="Pfam" id="PF01867">
    <property type="entry name" value="Cas_Cas1"/>
    <property type="match status" value="1"/>
</dbReference>
<feature type="binding site" evidence="10">
    <location>
        <position position="249"/>
    </location>
    <ligand>
        <name>Mn(2+)</name>
        <dbReference type="ChEBI" id="CHEBI:29035"/>
    </ligand>
</feature>
<gene>
    <name evidence="10 11" type="primary">cas1</name>
    <name evidence="11" type="ORF">DPPLL_29170</name>
</gene>
<dbReference type="RefSeq" id="WP_284151902.1">
    <property type="nucleotide sequence ID" value="NZ_AP025516.1"/>
</dbReference>
<dbReference type="Gene3D" id="1.20.120.920">
    <property type="entry name" value="CRISPR-associated endonuclease Cas1, C-terminal domain"/>
    <property type="match status" value="1"/>
</dbReference>
<evidence type="ECO:0000256" key="8">
    <source>
        <dbReference type="ARBA" id="ARBA00023211"/>
    </source>
</evidence>
<dbReference type="Proteomes" id="UP000830055">
    <property type="component" value="Chromosome"/>
</dbReference>